<protein>
    <recommendedName>
        <fullName evidence="5 6">Dephospho-CoA kinase</fullName>
        <ecNumber evidence="5 6">2.7.1.24</ecNumber>
    </recommendedName>
    <alternativeName>
        <fullName evidence="5">Dephosphocoenzyme A kinase</fullName>
    </alternativeName>
</protein>
<evidence type="ECO:0000256" key="1">
    <source>
        <dbReference type="ARBA" id="ARBA00009018"/>
    </source>
</evidence>
<dbReference type="InterPro" id="IPR027417">
    <property type="entry name" value="P-loop_NTPase"/>
</dbReference>
<comment type="similarity">
    <text evidence="1 5">Belongs to the CoaE family.</text>
</comment>
<dbReference type="CDD" id="cd02022">
    <property type="entry name" value="DPCK"/>
    <property type="match status" value="1"/>
</dbReference>
<dbReference type="PANTHER" id="PTHR10695">
    <property type="entry name" value="DEPHOSPHO-COA KINASE-RELATED"/>
    <property type="match status" value="1"/>
</dbReference>
<dbReference type="Proteomes" id="UP000032352">
    <property type="component" value="Chromosome"/>
</dbReference>
<evidence type="ECO:0000256" key="2">
    <source>
        <dbReference type="ARBA" id="ARBA00022741"/>
    </source>
</evidence>
<dbReference type="Gene3D" id="3.40.50.300">
    <property type="entry name" value="P-loop containing nucleotide triphosphate hydrolases"/>
    <property type="match status" value="1"/>
</dbReference>
<evidence type="ECO:0000256" key="4">
    <source>
        <dbReference type="ARBA" id="ARBA00022993"/>
    </source>
</evidence>
<keyword evidence="8" id="KW-1185">Reference proteome</keyword>
<dbReference type="GO" id="GO:0005737">
    <property type="term" value="C:cytoplasm"/>
    <property type="evidence" value="ECO:0007669"/>
    <property type="project" value="UniProtKB-SubCell"/>
</dbReference>
<dbReference type="GO" id="GO:0004140">
    <property type="term" value="F:dephospho-CoA kinase activity"/>
    <property type="evidence" value="ECO:0007669"/>
    <property type="project" value="UniProtKB-UniRule"/>
</dbReference>
<dbReference type="RefSeq" id="WP_044842372.1">
    <property type="nucleotide sequence ID" value="NZ_CP059733.1"/>
</dbReference>
<gene>
    <name evidence="5 7" type="primary">coaE</name>
    <name evidence="7" type="ORF">SG34_003690</name>
</gene>
<dbReference type="EC" id="2.7.1.24" evidence="5 6"/>
<comment type="function">
    <text evidence="5">Catalyzes the phosphorylation of the 3'-hydroxyl group of dephosphocoenzyme A to form coenzyme A.</text>
</comment>
<feature type="binding site" evidence="5">
    <location>
        <begin position="13"/>
        <end position="18"/>
    </location>
    <ligand>
        <name>ATP</name>
        <dbReference type="ChEBI" id="CHEBI:30616"/>
    </ligand>
</feature>
<keyword evidence="3 5" id="KW-0067">ATP-binding</keyword>
<evidence type="ECO:0000313" key="7">
    <source>
        <dbReference type="EMBL" id="WDE06044.1"/>
    </source>
</evidence>
<comment type="catalytic activity">
    <reaction evidence="5">
        <text>3'-dephospho-CoA + ATP = ADP + CoA + H(+)</text>
        <dbReference type="Rhea" id="RHEA:18245"/>
        <dbReference type="ChEBI" id="CHEBI:15378"/>
        <dbReference type="ChEBI" id="CHEBI:30616"/>
        <dbReference type="ChEBI" id="CHEBI:57287"/>
        <dbReference type="ChEBI" id="CHEBI:57328"/>
        <dbReference type="ChEBI" id="CHEBI:456216"/>
        <dbReference type="EC" id="2.7.1.24"/>
    </reaction>
</comment>
<keyword evidence="2 5" id="KW-0547">Nucleotide-binding</keyword>
<dbReference type="SUPFAM" id="SSF52540">
    <property type="entry name" value="P-loop containing nucleoside triphosphate hydrolases"/>
    <property type="match status" value="1"/>
</dbReference>
<dbReference type="InterPro" id="IPR001977">
    <property type="entry name" value="Depp_CoAkinase"/>
</dbReference>
<dbReference type="KEGG" id="tvd:SG34_003690"/>
<proteinExistence type="inferred from homology"/>
<dbReference type="PROSITE" id="PS51219">
    <property type="entry name" value="DPCK"/>
    <property type="match status" value="1"/>
</dbReference>
<keyword evidence="5 7" id="KW-0808">Transferase</keyword>
<keyword evidence="5" id="KW-0963">Cytoplasm</keyword>
<dbReference type="GO" id="GO:0015937">
    <property type="term" value="P:coenzyme A biosynthetic process"/>
    <property type="evidence" value="ECO:0007669"/>
    <property type="project" value="UniProtKB-UniRule"/>
</dbReference>
<dbReference type="HAMAP" id="MF_00376">
    <property type="entry name" value="Dephospho_CoA_kinase"/>
    <property type="match status" value="1"/>
</dbReference>
<evidence type="ECO:0000256" key="6">
    <source>
        <dbReference type="NCBIfam" id="TIGR00152"/>
    </source>
</evidence>
<keyword evidence="5 7" id="KW-0418">Kinase</keyword>
<comment type="subcellular location">
    <subcellularLocation>
        <location evidence="5">Cytoplasm</location>
    </subcellularLocation>
</comment>
<dbReference type="AlphaFoldDB" id="A0AAF0CAT2"/>
<dbReference type="NCBIfam" id="TIGR00152">
    <property type="entry name" value="dephospho-CoA kinase"/>
    <property type="match status" value="1"/>
</dbReference>
<dbReference type="Pfam" id="PF01121">
    <property type="entry name" value="CoaE"/>
    <property type="match status" value="1"/>
</dbReference>
<evidence type="ECO:0000256" key="3">
    <source>
        <dbReference type="ARBA" id="ARBA00022840"/>
    </source>
</evidence>
<reference evidence="7 8" key="2">
    <citation type="journal article" date="2022" name="Mar. Drugs">
        <title>Bioassay-Guided Fractionation Leads to the Detection of Cholic Acid Generated by the Rare Thalassomonas sp.</title>
        <authorList>
            <person name="Pheiffer F."/>
            <person name="Schneider Y.K."/>
            <person name="Hansen E.H."/>
            <person name="Andersen J.H."/>
            <person name="Isaksson J."/>
            <person name="Busche T."/>
            <person name="R C."/>
            <person name="Kalinowski J."/>
            <person name="Zyl L.V."/>
            <person name="Trindade M."/>
        </authorList>
    </citation>
    <scope>NUCLEOTIDE SEQUENCE [LARGE SCALE GENOMIC DNA]</scope>
    <source>
        <strain evidence="7 8">XOM25</strain>
    </source>
</reference>
<dbReference type="PANTHER" id="PTHR10695:SF46">
    <property type="entry name" value="BIFUNCTIONAL COENZYME A SYNTHASE-RELATED"/>
    <property type="match status" value="1"/>
</dbReference>
<name>A0AAF0CAT2_9GAMM</name>
<comment type="pathway">
    <text evidence="5">Cofactor biosynthesis; coenzyme A biosynthesis; CoA from (R)-pantothenate: step 5/5.</text>
</comment>
<keyword evidence="4 5" id="KW-0173">Coenzyme A biosynthesis</keyword>
<dbReference type="GO" id="GO:0005524">
    <property type="term" value="F:ATP binding"/>
    <property type="evidence" value="ECO:0007669"/>
    <property type="project" value="UniProtKB-UniRule"/>
</dbReference>
<evidence type="ECO:0000256" key="5">
    <source>
        <dbReference type="HAMAP-Rule" id="MF_00376"/>
    </source>
</evidence>
<evidence type="ECO:0000313" key="8">
    <source>
        <dbReference type="Proteomes" id="UP000032352"/>
    </source>
</evidence>
<accession>A0AAF0CAT2</accession>
<reference evidence="7 8" key="1">
    <citation type="journal article" date="2015" name="Genome Announc.">
        <title>Draft Genome Sequences of Marine Isolates of Thalassomonas viridans and Thalassomonas actiniarum.</title>
        <authorList>
            <person name="Olonade I."/>
            <person name="van Zyl L.J."/>
            <person name="Trindade M."/>
        </authorList>
    </citation>
    <scope>NUCLEOTIDE SEQUENCE [LARGE SCALE GENOMIC DNA]</scope>
    <source>
        <strain evidence="7 8">XOM25</strain>
    </source>
</reference>
<dbReference type="EMBL" id="CP059733">
    <property type="protein sequence ID" value="WDE06044.1"/>
    <property type="molecule type" value="Genomic_DNA"/>
</dbReference>
<sequence>MSDYIIGLTGGIGSGKTTIANMFAELNVAIIDADIVAREVVAPGSPSLEKIAQHFGPEFIDDNGELNRALLRTRIFNHPQDKTWLNQLLHPLIRENLLAQARQAPGAYCLLVAPLLVENKLHTLVDRVLVVDVSEAIQLERTLKRDSSSAQEVKLIIDSQASRQQRLAVADDVLLNESENLTQAKKQVTEIHEKYLQMAREHS</sequence>
<organism evidence="7 8">
    <name type="scientific">Thalassomonas viridans</name>
    <dbReference type="NCBI Taxonomy" id="137584"/>
    <lineage>
        <taxon>Bacteria</taxon>
        <taxon>Pseudomonadati</taxon>
        <taxon>Pseudomonadota</taxon>
        <taxon>Gammaproteobacteria</taxon>
        <taxon>Alteromonadales</taxon>
        <taxon>Colwelliaceae</taxon>
        <taxon>Thalassomonas</taxon>
    </lineage>
</organism>